<dbReference type="Gene3D" id="3.30.40.10">
    <property type="entry name" value="Zinc/RING finger domain, C3HC4 (zinc finger)"/>
    <property type="match status" value="1"/>
</dbReference>
<dbReference type="PROSITE" id="PS50089">
    <property type="entry name" value="ZF_RING_2"/>
    <property type="match status" value="1"/>
</dbReference>
<dbReference type="SUPFAM" id="SSF57850">
    <property type="entry name" value="RING/U-box"/>
    <property type="match status" value="1"/>
</dbReference>
<keyword evidence="1" id="KW-0479">Metal-binding</keyword>
<dbReference type="PROSITE" id="PS00518">
    <property type="entry name" value="ZF_RING_1"/>
    <property type="match status" value="1"/>
</dbReference>
<evidence type="ECO:0000256" key="1">
    <source>
        <dbReference type="ARBA" id="ARBA00022723"/>
    </source>
</evidence>
<reference evidence="7" key="1">
    <citation type="submission" date="2022-12" db="EMBL/GenBank/DDBJ databases">
        <authorList>
            <person name="Webb A."/>
        </authorList>
    </citation>
    <scope>NUCLEOTIDE SEQUENCE</scope>
    <source>
        <strain evidence="7">Hp1</strain>
    </source>
</reference>
<sequence>MRRPDVVAAPLTRSSAAPAQPSPAIGHSIGSRSRLRPSASGLSSPPPGSGGWTLPPLNHFMTLPRTFLASHVFGASLESLAPTPSRNTSARANRNRRTGSNPLPSSSTDLPVPDDDDNDDDEECETREHFVLPHLMPFRDGLDVTGDRTRPLEEIDLTVSSSEDEGGEPNAGETDDVIEIHSPLSSMTMGASQPRRKRRRPGATTCQGAVSKGRKRPCLTTMMRSAECTNIGMQNNEAVEKFKHLLKCAICLDVLEDITSTVCGHIFCAGCICQAIRANGKCPLCQRRLHLKDTHPLFF</sequence>
<dbReference type="InterPro" id="IPR049627">
    <property type="entry name" value="SLX8"/>
</dbReference>
<dbReference type="GO" id="GO:0008270">
    <property type="term" value="F:zinc ion binding"/>
    <property type="evidence" value="ECO:0007669"/>
    <property type="project" value="UniProtKB-KW"/>
</dbReference>
<organism evidence="7 8">
    <name type="scientific">Hyaloperonospora brassicae</name>
    <name type="common">Brassica downy mildew</name>
    <name type="synonym">Peronospora brassicae</name>
    <dbReference type="NCBI Taxonomy" id="162125"/>
    <lineage>
        <taxon>Eukaryota</taxon>
        <taxon>Sar</taxon>
        <taxon>Stramenopiles</taxon>
        <taxon>Oomycota</taxon>
        <taxon>Peronosporomycetes</taxon>
        <taxon>Peronosporales</taxon>
        <taxon>Peronosporaceae</taxon>
        <taxon>Hyaloperonospora</taxon>
    </lineage>
</organism>
<dbReference type="InterPro" id="IPR001841">
    <property type="entry name" value="Znf_RING"/>
</dbReference>
<feature type="compositionally biased region" description="Acidic residues" evidence="5">
    <location>
        <begin position="112"/>
        <end position="125"/>
    </location>
</feature>
<dbReference type="GO" id="GO:0033768">
    <property type="term" value="C:SUMO-targeted ubiquitin ligase complex"/>
    <property type="evidence" value="ECO:0007669"/>
    <property type="project" value="TreeGrafter"/>
</dbReference>
<evidence type="ECO:0000259" key="6">
    <source>
        <dbReference type="PROSITE" id="PS50089"/>
    </source>
</evidence>
<feature type="compositionally biased region" description="Acidic residues" evidence="5">
    <location>
        <begin position="162"/>
        <end position="177"/>
    </location>
</feature>
<dbReference type="GO" id="GO:0061630">
    <property type="term" value="F:ubiquitin protein ligase activity"/>
    <property type="evidence" value="ECO:0007669"/>
    <property type="project" value="InterPro"/>
</dbReference>
<dbReference type="GO" id="GO:0140082">
    <property type="term" value="F:SUMO-ubiquitin ligase activity"/>
    <property type="evidence" value="ECO:0007669"/>
    <property type="project" value="TreeGrafter"/>
</dbReference>
<protein>
    <recommendedName>
        <fullName evidence="6">RING-type domain-containing protein</fullName>
    </recommendedName>
</protein>
<dbReference type="EMBL" id="CANTFL010000165">
    <property type="protein sequence ID" value="CAI5716555.1"/>
    <property type="molecule type" value="Genomic_DNA"/>
</dbReference>
<keyword evidence="2 4" id="KW-0863">Zinc-finger</keyword>
<accession>A0AAV0TAQ2</accession>
<evidence type="ECO:0000256" key="5">
    <source>
        <dbReference type="SAM" id="MobiDB-lite"/>
    </source>
</evidence>
<keyword evidence="3" id="KW-0862">Zinc</keyword>
<dbReference type="PANTHER" id="PTHR47094:SF1">
    <property type="entry name" value="RING-TYPE E3 UBIQUITIN TRANSFERASE"/>
    <property type="match status" value="1"/>
</dbReference>
<dbReference type="InterPro" id="IPR017907">
    <property type="entry name" value="Znf_RING_CS"/>
</dbReference>
<feature type="domain" description="RING-type" evidence="6">
    <location>
        <begin position="248"/>
        <end position="286"/>
    </location>
</feature>
<comment type="caution">
    <text evidence="7">The sequence shown here is derived from an EMBL/GenBank/DDBJ whole genome shotgun (WGS) entry which is preliminary data.</text>
</comment>
<feature type="region of interest" description="Disordered" evidence="5">
    <location>
        <begin position="1"/>
        <end position="50"/>
    </location>
</feature>
<feature type="region of interest" description="Disordered" evidence="5">
    <location>
        <begin position="79"/>
        <end position="132"/>
    </location>
</feature>
<dbReference type="PANTHER" id="PTHR47094">
    <property type="entry name" value="ELFLESS, ISOFORM B"/>
    <property type="match status" value="1"/>
</dbReference>
<dbReference type="GO" id="GO:0032183">
    <property type="term" value="F:SUMO binding"/>
    <property type="evidence" value="ECO:0007669"/>
    <property type="project" value="TreeGrafter"/>
</dbReference>
<dbReference type="InterPro" id="IPR013083">
    <property type="entry name" value="Znf_RING/FYVE/PHD"/>
</dbReference>
<evidence type="ECO:0000256" key="2">
    <source>
        <dbReference type="ARBA" id="ARBA00022771"/>
    </source>
</evidence>
<dbReference type="GO" id="GO:0006511">
    <property type="term" value="P:ubiquitin-dependent protein catabolic process"/>
    <property type="evidence" value="ECO:0007669"/>
    <property type="project" value="TreeGrafter"/>
</dbReference>
<dbReference type="SMART" id="SM00184">
    <property type="entry name" value="RING"/>
    <property type="match status" value="1"/>
</dbReference>
<dbReference type="Proteomes" id="UP001162031">
    <property type="component" value="Unassembled WGS sequence"/>
</dbReference>
<proteinExistence type="predicted"/>
<feature type="compositionally biased region" description="Low complexity" evidence="5">
    <location>
        <begin position="14"/>
        <end position="43"/>
    </location>
</feature>
<dbReference type="Pfam" id="PF13923">
    <property type="entry name" value="zf-C3HC4_2"/>
    <property type="match status" value="1"/>
</dbReference>
<feature type="region of interest" description="Disordered" evidence="5">
    <location>
        <begin position="153"/>
        <end position="210"/>
    </location>
</feature>
<name>A0AAV0TAQ2_HYABA</name>
<evidence type="ECO:0000256" key="4">
    <source>
        <dbReference type="PROSITE-ProRule" id="PRU00175"/>
    </source>
</evidence>
<dbReference type="AlphaFoldDB" id="A0AAV0TAQ2"/>
<evidence type="ECO:0000313" key="7">
    <source>
        <dbReference type="EMBL" id="CAI5716555.1"/>
    </source>
</evidence>
<keyword evidence="8" id="KW-1185">Reference proteome</keyword>
<evidence type="ECO:0000313" key="8">
    <source>
        <dbReference type="Proteomes" id="UP001162031"/>
    </source>
</evidence>
<gene>
    <name evidence="7" type="ORF">HBR001_LOCUS1649</name>
</gene>
<evidence type="ECO:0000256" key="3">
    <source>
        <dbReference type="ARBA" id="ARBA00022833"/>
    </source>
</evidence>
<feature type="compositionally biased region" description="Polar residues" evidence="5">
    <location>
        <begin position="99"/>
        <end position="109"/>
    </location>
</feature>